<dbReference type="Pfam" id="PF02082">
    <property type="entry name" value="Rrf2"/>
    <property type="match status" value="1"/>
</dbReference>
<evidence type="ECO:0000313" key="1">
    <source>
        <dbReference type="EMBL" id="MBI3127721.1"/>
    </source>
</evidence>
<dbReference type="InterPro" id="IPR000944">
    <property type="entry name" value="Tscrpt_reg_Rrf2"/>
</dbReference>
<dbReference type="NCBIfam" id="TIGR00738">
    <property type="entry name" value="rrf2_super"/>
    <property type="match status" value="1"/>
</dbReference>
<organism evidence="1 2">
    <name type="scientific">Tectimicrobiota bacterium</name>
    <dbReference type="NCBI Taxonomy" id="2528274"/>
    <lineage>
        <taxon>Bacteria</taxon>
        <taxon>Pseudomonadati</taxon>
        <taxon>Nitrospinota/Tectimicrobiota group</taxon>
        <taxon>Candidatus Tectimicrobiota</taxon>
    </lineage>
</organism>
<comment type="caution">
    <text evidence="1">The sequence shown here is derived from an EMBL/GenBank/DDBJ whole genome shotgun (WGS) entry which is preliminary data.</text>
</comment>
<dbReference type="GO" id="GO:0003700">
    <property type="term" value="F:DNA-binding transcription factor activity"/>
    <property type="evidence" value="ECO:0007669"/>
    <property type="project" value="TreeGrafter"/>
</dbReference>
<sequence>MPRWRQPMFTLSKRTDYGLMALAYLAEQGEGEATNAKAIAAAYCIPAELLAKTMQILARSGIVESRNGPKGGYVLSRRPDSITVAEVIRAIEGPIAMAICQAGETSDCEQFRHCPIVRPMERIQQKVTHLLEGMTLLDMIGTSVGEPR</sequence>
<dbReference type="InterPro" id="IPR036390">
    <property type="entry name" value="WH_DNA-bd_sf"/>
</dbReference>
<dbReference type="GO" id="GO:0005829">
    <property type="term" value="C:cytosol"/>
    <property type="evidence" value="ECO:0007669"/>
    <property type="project" value="TreeGrafter"/>
</dbReference>
<dbReference type="InterPro" id="IPR030489">
    <property type="entry name" value="TR_Rrf2-type_CS"/>
</dbReference>
<dbReference type="EMBL" id="JACPUR010000019">
    <property type="protein sequence ID" value="MBI3127721.1"/>
    <property type="molecule type" value="Genomic_DNA"/>
</dbReference>
<proteinExistence type="predicted"/>
<evidence type="ECO:0000313" key="2">
    <source>
        <dbReference type="Proteomes" id="UP000782312"/>
    </source>
</evidence>
<accession>A0A932MQ37</accession>
<dbReference type="SUPFAM" id="SSF46785">
    <property type="entry name" value="Winged helix' DNA-binding domain"/>
    <property type="match status" value="1"/>
</dbReference>
<dbReference type="PROSITE" id="PS01332">
    <property type="entry name" value="HTH_RRF2_1"/>
    <property type="match status" value="1"/>
</dbReference>
<dbReference type="Gene3D" id="1.10.10.10">
    <property type="entry name" value="Winged helix-like DNA-binding domain superfamily/Winged helix DNA-binding domain"/>
    <property type="match status" value="1"/>
</dbReference>
<dbReference type="Proteomes" id="UP000782312">
    <property type="component" value="Unassembled WGS sequence"/>
</dbReference>
<dbReference type="AlphaFoldDB" id="A0A932MQ37"/>
<gene>
    <name evidence="1" type="ORF">HYZ11_08975</name>
</gene>
<dbReference type="InterPro" id="IPR036388">
    <property type="entry name" value="WH-like_DNA-bd_sf"/>
</dbReference>
<dbReference type="PROSITE" id="PS51197">
    <property type="entry name" value="HTH_RRF2_2"/>
    <property type="match status" value="1"/>
</dbReference>
<dbReference type="PANTHER" id="PTHR33221:SF15">
    <property type="entry name" value="HTH-TYPE TRANSCRIPTIONAL REGULATOR YWGB-RELATED"/>
    <property type="match status" value="1"/>
</dbReference>
<dbReference type="PANTHER" id="PTHR33221">
    <property type="entry name" value="WINGED HELIX-TURN-HELIX TRANSCRIPTIONAL REGULATOR, RRF2 FAMILY"/>
    <property type="match status" value="1"/>
</dbReference>
<reference evidence="1" key="1">
    <citation type="submission" date="2020-07" db="EMBL/GenBank/DDBJ databases">
        <title>Huge and variable diversity of episymbiotic CPR bacteria and DPANN archaea in groundwater ecosystems.</title>
        <authorList>
            <person name="He C.Y."/>
            <person name="Keren R."/>
            <person name="Whittaker M."/>
            <person name="Farag I.F."/>
            <person name="Doudna J."/>
            <person name="Cate J.H.D."/>
            <person name="Banfield J.F."/>
        </authorList>
    </citation>
    <scope>NUCLEOTIDE SEQUENCE</scope>
    <source>
        <strain evidence="1">NC_groundwater_763_Ag_S-0.2um_68_21</strain>
    </source>
</reference>
<name>A0A932MQ37_UNCTE</name>
<protein>
    <submittedName>
        <fullName evidence="1">Rrf2 family transcriptional regulator</fullName>
    </submittedName>
</protein>